<protein>
    <submittedName>
        <fullName evidence="1">Uncharacterized protein</fullName>
    </submittedName>
</protein>
<gene>
    <name evidence="1" type="ORF">Ae201684_004591</name>
</gene>
<comment type="caution">
    <text evidence="1">The sequence shown here is derived from an EMBL/GenBank/DDBJ whole genome shotgun (WGS) entry which is preliminary data.</text>
</comment>
<proteinExistence type="predicted"/>
<dbReference type="Proteomes" id="UP000481153">
    <property type="component" value="Unassembled WGS sequence"/>
</dbReference>
<accession>A0A6G0XHZ4</accession>
<dbReference type="EMBL" id="VJMJ01000058">
    <property type="protein sequence ID" value="KAF0739890.1"/>
    <property type="molecule type" value="Genomic_DNA"/>
</dbReference>
<organism evidence="1 2">
    <name type="scientific">Aphanomyces euteiches</name>
    <dbReference type="NCBI Taxonomy" id="100861"/>
    <lineage>
        <taxon>Eukaryota</taxon>
        <taxon>Sar</taxon>
        <taxon>Stramenopiles</taxon>
        <taxon>Oomycota</taxon>
        <taxon>Saprolegniomycetes</taxon>
        <taxon>Saprolegniales</taxon>
        <taxon>Verrucalvaceae</taxon>
        <taxon>Aphanomyces</taxon>
    </lineage>
</organism>
<name>A0A6G0XHZ4_9STRA</name>
<sequence length="80" mass="9421">MRLVRWFRHRKLCVGGRDPNFDECNTWSINESGRIWRFSSHNHALGIHHHVSKECVVSERLLSPPIWSTAQAKSYPPPYH</sequence>
<dbReference type="AlphaFoldDB" id="A0A6G0XHZ4"/>
<evidence type="ECO:0000313" key="1">
    <source>
        <dbReference type="EMBL" id="KAF0739890.1"/>
    </source>
</evidence>
<evidence type="ECO:0000313" key="2">
    <source>
        <dbReference type="Proteomes" id="UP000481153"/>
    </source>
</evidence>
<reference evidence="1 2" key="1">
    <citation type="submission" date="2019-07" db="EMBL/GenBank/DDBJ databases">
        <title>Genomics analysis of Aphanomyces spp. identifies a new class of oomycete effector associated with host adaptation.</title>
        <authorList>
            <person name="Gaulin E."/>
        </authorList>
    </citation>
    <scope>NUCLEOTIDE SEQUENCE [LARGE SCALE GENOMIC DNA]</scope>
    <source>
        <strain evidence="1 2">ATCC 201684</strain>
    </source>
</reference>
<keyword evidence="2" id="KW-1185">Reference proteome</keyword>